<dbReference type="RefSeq" id="WP_009860917.1">
    <property type="nucleotide sequence ID" value="NZ_CVRS01000088.1"/>
</dbReference>
<reference evidence="2" key="1">
    <citation type="submission" date="2015-05" db="EMBL/GenBank/DDBJ databases">
        <authorList>
            <consortium name="Pathogen Informatics"/>
        </authorList>
    </citation>
    <scope>NUCLEOTIDE SEQUENCE [LARGE SCALE GENOMIC DNA]</scope>
    <source>
        <strain evidence="2">L1-83</strain>
    </source>
</reference>
<dbReference type="GeneID" id="75163120"/>
<keyword evidence="2" id="KW-1185">Reference proteome</keyword>
<dbReference type="Proteomes" id="UP000049828">
    <property type="component" value="Unassembled WGS sequence"/>
</dbReference>
<sequence>MTTDIPMLRDGTVYEVYIIRKNGDCSKNEIKAIEKLCNVNYIKARVNW</sequence>
<evidence type="ECO:0000313" key="1">
    <source>
        <dbReference type="EMBL" id="CRL41129.1"/>
    </source>
</evidence>
<dbReference type="EMBL" id="CVRS01000088">
    <property type="protein sequence ID" value="CRL41129.1"/>
    <property type="molecule type" value="Genomic_DNA"/>
</dbReference>
<evidence type="ECO:0000313" key="2">
    <source>
        <dbReference type="Proteomes" id="UP000049828"/>
    </source>
</evidence>
<gene>
    <name evidence="1" type="ORF">RIL183_28461</name>
</gene>
<proteinExistence type="predicted"/>
<organism evidence="1 2">
    <name type="scientific">Roseburia inulinivorans</name>
    <dbReference type="NCBI Taxonomy" id="360807"/>
    <lineage>
        <taxon>Bacteria</taxon>
        <taxon>Bacillati</taxon>
        <taxon>Bacillota</taxon>
        <taxon>Clostridia</taxon>
        <taxon>Lachnospirales</taxon>
        <taxon>Lachnospiraceae</taxon>
        <taxon>Roseburia</taxon>
    </lineage>
</organism>
<dbReference type="AlphaFoldDB" id="A0A0M6WV92"/>
<dbReference type="OrthoDB" id="9858977at2"/>
<protein>
    <submittedName>
        <fullName evidence="1">Uncharacterized protein</fullName>
    </submittedName>
</protein>
<name>A0A0M6WV92_9FIRM</name>
<accession>A0A0M6WV92</accession>